<dbReference type="RefSeq" id="WP_128197842.1">
    <property type="nucleotide sequence ID" value="NZ_SACT01000002.1"/>
</dbReference>
<feature type="transmembrane region" description="Helical" evidence="5">
    <location>
        <begin position="134"/>
        <end position="154"/>
    </location>
</feature>
<evidence type="ECO:0000313" key="8">
    <source>
        <dbReference type="Proteomes" id="UP000288178"/>
    </source>
</evidence>
<dbReference type="InterPro" id="IPR006311">
    <property type="entry name" value="TAT_signal"/>
</dbReference>
<dbReference type="PROSITE" id="PS51318">
    <property type="entry name" value="TAT"/>
    <property type="match status" value="1"/>
</dbReference>
<dbReference type="EMBL" id="SACT01000002">
    <property type="protein sequence ID" value="RVT52474.1"/>
    <property type="molecule type" value="Genomic_DNA"/>
</dbReference>
<keyword evidence="8" id="KW-1185">Reference proteome</keyword>
<feature type="transmembrane region" description="Helical" evidence="5">
    <location>
        <begin position="107"/>
        <end position="127"/>
    </location>
</feature>
<protein>
    <submittedName>
        <fullName evidence="7">Rhombosortase</fullName>
        <ecNumber evidence="7">3.4.21.-</ecNumber>
    </submittedName>
</protein>
<gene>
    <name evidence="7" type="primary">rrtA</name>
    <name evidence="7" type="ORF">ENE75_08550</name>
</gene>
<comment type="caution">
    <text evidence="7">The sequence shown here is derived from an EMBL/GenBank/DDBJ whole genome shotgun (WGS) entry which is preliminary data.</text>
</comment>
<evidence type="ECO:0000313" key="7">
    <source>
        <dbReference type="EMBL" id="RVT52474.1"/>
    </source>
</evidence>
<keyword evidence="3 5" id="KW-1133">Transmembrane helix</keyword>
<evidence type="ECO:0000256" key="2">
    <source>
        <dbReference type="ARBA" id="ARBA00022692"/>
    </source>
</evidence>
<organism evidence="7 8">
    <name type="scientific">Rubrivivax albus</name>
    <dbReference type="NCBI Taxonomy" id="2499835"/>
    <lineage>
        <taxon>Bacteria</taxon>
        <taxon>Pseudomonadati</taxon>
        <taxon>Pseudomonadota</taxon>
        <taxon>Betaproteobacteria</taxon>
        <taxon>Burkholderiales</taxon>
        <taxon>Sphaerotilaceae</taxon>
        <taxon>Rubrivivax</taxon>
    </lineage>
</organism>
<accession>A0A437JXS8</accession>
<feature type="domain" description="Peptidase S54 rhomboid" evidence="6">
    <location>
        <begin position="43"/>
        <end position="186"/>
    </location>
</feature>
<dbReference type="NCBIfam" id="TIGR03902">
    <property type="entry name" value="rhom_GG_sort"/>
    <property type="match status" value="1"/>
</dbReference>
<dbReference type="Proteomes" id="UP000288178">
    <property type="component" value="Unassembled WGS sequence"/>
</dbReference>
<reference evidence="7 8" key="1">
    <citation type="submission" date="2019-01" db="EMBL/GenBank/DDBJ databases">
        <authorList>
            <person name="Chen W.-M."/>
        </authorList>
    </citation>
    <scope>NUCLEOTIDE SEQUENCE [LARGE SCALE GENOMIC DNA]</scope>
    <source>
        <strain evidence="7 8">ICH-3</strain>
    </source>
</reference>
<feature type="transmembrane region" description="Helical" evidence="5">
    <location>
        <begin position="166"/>
        <end position="189"/>
    </location>
</feature>
<keyword evidence="7" id="KW-0378">Hydrolase</keyword>
<comment type="subcellular location">
    <subcellularLocation>
        <location evidence="1">Membrane</location>
        <topology evidence="1">Multi-pass membrane protein</topology>
    </subcellularLocation>
</comment>
<proteinExistence type="predicted"/>
<dbReference type="InterPro" id="IPR035952">
    <property type="entry name" value="Rhomboid-like_sf"/>
</dbReference>
<keyword evidence="2 5" id="KW-0812">Transmembrane</keyword>
<dbReference type="GO" id="GO:0004252">
    <property type="term" value="F:serine-type endopeptidase activity"/>
    <property type="evidence" value="ECO:0007669"/>
    <property type="project" value="InterPro"/>
</dbReference>
<evidence type="ECO:0000259" key="6">
    <source>
        <dbReference type="Pfam" id="PF01694"/>
    </source>
</evidence>
<dbReference type="Pfam" id="PF01694">
    <property type="entry name" value="Rhomboid"/>
    <property type="match status" value="1"/>
</dbReference>
<keyword evidence="4 5" id="KW-0472">Membrane</keyword>
<dbReference type="AlphaFoldDB" id="A0A437JXS8"/>
<feature type="transmembrane region" description="Helical" evidence="5">
    <location>
        <begin position="56"/>
        <end position="77"/>
    </location>
</feature>
<evidence type="ECO:0000256" key="4">
    <source>
        <dbReference type="ARBA" id="ARBA00023136"/>
    </source>
</evidence>
<evidence type="ECO:0000256" key="1">
    <source>
        <dbReference type="ARBA" id="ARBA00004141"/>
    </source>
</evidence>
<sequence length="199" mass="20290">MADQAAGRRAWLSLCALAAAGACIAWLAPAMALDWQPAQVTAEPWRLWTAAFVHWSPLHLAANLAGCAVLAALGAAAALPWRAALAWGLAWPLTHAALLAQPALAHYGGLSGVLHAGVAVVAVALIARQGRERAIGAAIAFGLLAKLLLERPWAGPLAHPAGWDIAVAPLAHAAGAMAGTLCALVLGLGRRVPPTIAPR</sequence>
<dbReference type="InterPro" id="IPR022764">
    <property type="entry name" value="Peptidase_S54_rhomboid_dom"/>
</dbReference>
<dbReference type="SUPFAM" id="SSF144091">
    <property type="entry name" value="Rhomboid-like"/>
    <property type="match status" value="1"/>
</dbReference>
<dbReference type="Gene3D" id="1.20.1540.10">
    <property type="entry name" value="Rhomboid-like"/>
    <property type="match status" value="1"/>
</dbReference>
<dbReference type="InterPro" id="IPR023826">
    <property type="entry name" value="Rhom-like_SP_proteobac"/>
</dbReference>
<feature type="transmembrane region" description="Helical" evidence="5">
    <location>
        <begin position="84"/>
        <end position="101"/>
    </location>
</feature>
<dbReference type="GO" id="GO:0016020">
    <property type="term" value="C:membrane"/>
    <property type="evidence" value="ECO:0007669"/>
    <property type="project" value="UniProtKB-SubCell"/>
</dbReference>
<evidence type="ECO:0000256" key="5">
    <source>
        <dbReference type="SAM" id="Phobius"/>
    </source>
</evidence>
<dbReference type="EC" id="3.4.21.-" evidence="7"/>
<evidence type="ECO:0000256" key="3">
    <source>
        <dbReference type="ARBA" id="ARBA00022989"/>
    </source>
</evidence>
<name>A0A437JXS8_9BURK</name>